<dbReference type="EMBL" id="QUWK01000014">
    <property type="protein sequence ID" value="RFU93976.1"/>
    <property type="molecule type" value="Genomic_DNA"/>
</dbReference>
<dbReference type="Gene3D" id="3.40.50.1360">
    <property type="match status" value="1"/>
</dbReference>
<dbReference type="InterPro" id="IPR018356">
    <property type="entry name" value="Tscrpt_reg_HTH_DeoR_CS"/>
</dbReference>
<organism evidence="5 6">
    <name type="scientific">Sphaerochaeta halotolerans</name>
    <dbReference type="NCBI Taxonomy" id="2293840"/>
    <lineage>
        <taxon>Bacteria</taxon>
        <taxon>Pseudomonadati</taxon>
        <taxon>Spirochaetota</taxon>
        <taxon>Spirochaetia</taxon>
        <taxon>Spirochaetales</taxon>
        <taxon>Sphaerochaetaceae</taxon>
        <taxon>Sphaerochaeta</taxon>
    </lineage>
</organism>
<dbReference type="SUPFAM" id="SSF100950">
    <property type="entry name" value="NagB/RpiA/CoA transferase-like"/>
    <property type="match status" value="1"/>
</dbReference>
<sequence length="253" mass="27877">MLANERRNKILEFIQEDGSARVKTLSEMFHVSEPTIRQDLEVLEKDGHIVREHGGAFLKTMSRQVSTLTLQHTEHLDEKRKIAEKALEYIKDGDSLILDSGSTVTELAAILHQKKNLTVLTNALNIALLVGSNPNFQLMVSGGEFKPPTLSLTGLKAASFFETAFVDKLFLASGGVAQSLDLTYPSFNDLVVKRAMINSAHETYLLVDSSKFGKTSIASLGNLSQIDYIITDVGIAAEYEKRILDLGVKLIKV</sequence>
<comment type="caution">
    <text evidence="5">The sequence shown here is derived from an EMBL/GenBank/DDBJ whole genome shotgun (WGS) entry which is preliminary data.</text>
</comment>
<dbReference type="InterPro" id="IPR036390">
    <property type="entry name" value="WH_DNA-bd_sf"/>
</dbReference>
<dbReference type="GO" id="GO:0003700">
    <property type="term" value="F:DNA-binding transcription factor activity"/>
    <property type="evidence" value="ECO:0007669"/>
    <property type="project" value="InterPro"/>
</dbReference>
<reference evidence="6" key="1">
    <citation type="submission" date="2018-08" db="EMBL/GenBank/DDBJ databases">
        <authorList>
            <person name="Grouzdev D.S."/>
            <person name="Krutkina M.S."/>
        </authorList>
    </citation>
    <scope>NUCLEOTIDE SEQUENCE [LARGE SCALE GENOMIC DNA]</scope>
    <source>
        <strain evidence="6">4-11</strain>
    </source>
</reference>
<keyword evidence="1" id="KW-0805">Transcription regulation</keyword>
<dbReference type="InterPro" id="IPR050313">
    <property type="entry name" value="Carb_Metab_HTH_regulators"/>
</dbReference>
<dbReference type="Proteomes" id="UP000264002">
    <property type="component" value="Unassembled WGS sequence"/>
</dbReference>
<dbReference type="Pfam" id="PF00455">
    <property type="entry name" value="DeoRC"/>
    <property type="match status" value="1"/>
</dbReference>
<dbReference type="InterPro" id="IPR014036">
    <property type="entry name" value="DeoR-like_C"/>
</dbReference>
<dbReference type="SUPFAM" id="SSF46785">
    <property type="entry name" value="Winged helix' DNA-binding domain"/>
    <property type="match status" value="1"/>
</dbReference>
<reference evidence="5 6" key="2">
    <citation type="submission" date="2018-09" db="EMBL/GenBank/DDBJ databases">
        <title>Genome of Sphaerochaeta halotolerans strain 4-11.</title>
        <authorList>
            <person name="Nazina T.N."/>
            <person name="Sokolova D.S."/>
        </authorList>
    </citation>
    <scope>NUCLEOTIDE SEQUENCE [LARGE SCALE GENOMIC DNA]</scope>
    <source>
        <strain evidence="5 6">4-11</strain>
    </source>
</reference>
<evidence type="ECO:0000313" key="5">
    <source>
        <dbReference type="EMBL" id="RFU93976.1"/>
    </source>
</evidence>
<dbReference type="Gene3D" id="1.10.10.10">
    <property type="entry name" value="Winged helix-like DNA-binding domain superfamily/Winged helix DNA-binding domain"/>
    <property type="match status" value="1"/>
</dbReference>
<keyword evidence="2" id="KW-0238">DNA-binding</keyword>
<evidence type="ECO:0000256" key="2">
    <source>
        <dbReference type="ARBA" id="ARBA00023125"/>
    </source>
</evidence>
<evidence type="ECO:0000313" key="6">
    <source>
        <dbReference type="Proteomes" id="UP000264002"/>
    </source>
</evidence>
<accession>A0A372MFA3</accession>
<dbReference type="PANTHER" id="PTHR30363:SF44">
    <property type="entry name" value="AGA OPERON TRANSCRIPTIONAL REPRESSOR-RELATED"/>
    <property type="match status" value="1"/>
</dbReference>
<evidence type="ECO:0000256" key="3">
    <source>
        <dbReference type="ARBA" id="ARBA00023163"/>
    </source>
</evidence>
<protein>
    <submittedName>
        <fullName evidence="5">DeoR/GlpR transcriptional regulator</fullName>
    </submittedName>
</protein>
<keyword evidence="6" id="KW-1185">Reference proteome</keyword>
<name>A0A372MFA3_9SPIR</name>
<dbReference type="SMART" id="SM00420">
    <property type="entry name" value="HTH_DEOR"/>
    <property type="match status" value="1"/>
</dbReference>
<keyword evidence="3" id="KW-0804">Transcription</keyword>
<dbReference type="GO" id="GO:0003677">
    <property type="term" value="F:DNA binding"/>
    <property type="evidence" value="ECO:0007669"/>
    <property type="project" value="UniProtKB-KW"/>
</dbReference>
<evidence type="ECO:0000259" key="4">
    <source>
        <dbReference type="PROSITE" id="PS51000"/>
    </source>
</evidence>
<dbReference type="InterPro" id="IPR037171">
    <property type="entry name" value="NagB/RpiA_transferase-like"/>
</dbReference>
<dbReference type="AlphaFoldDB" id="A0A372MFA3"/>
<gene>
    <name evidence="5" type="ORF">DYP60_11930</name>
</gene>
<dbReference type="RefSeq" id="WP_117331240.1">
    <property type="nucleotide sequence ID" value="NZ_QUWK01000014.1"/>
</dbReference>
<dbReference type="InterPro" id="IPR001034">
    <property type="entry name" value="DeoR_HTH"/>
</dbReference>
<dbReference type="PANTHER" id="PTHR30363">
    <property type="entry name" value="HTH-TYPE TRANSCRIPTIONAL REGULATOR SRLR-RELATED"/>
    <property type="match status" value="1"/>
</dbReference>
<feature type="domain" description="HTH deoR-type" evidence="4">
    <location>
        <begin position="3"/>
        <end position="58"/>
    </location>
</feature>
<dbReference type="PROSITE" id="PS00894">
    <property type="entry name" value="HTH_DEOR_1"/>
    <property type="match status" value="1"/>
</dbReference>
<dbReference type="PRINTS" id="PR00037">
    <property type="entry name" value="HTHLACR"/>
</dbReference>
<proteinExistence type="predicted"/>
<evidence type="ECO:0000256" key="1">
    <source>
        <dbReference type="ARBA" id="ARBA00023015"/>
    </source>
</evidence>
<dbReference type="Pfam" id="PF08220">
    <property type="entry name" value="HTH_DeoR"/>
    <property type="match status" value="1"/>
</dbReference>
<dbReference type="SMART" id="SM01134">
    <property type="entry name" value="DeoRC"/>
    <property type="match status" value="1"/>
</dbReference>
<dbReference type="PROSITE" id="PS51000">
    <property type="entry name" value="HTH_DEOR_2"/>
    <property type="match status" value="1"/>
</dbReference>
<dbReference type="InterPro" id="IPR036388">
    <property type="entry name" value="WH-like_DNA-bd_sf"/>
</dbReference>